<feature type="compositionally biased region" description="Basic and acidic residues" evidence="3">
    <location>
        <begin position="214"/>
        <end position="224"/>
    </location>
</feature>
<dbReference type="Pfam" id="PF08698">
    <property type="entry name" value="Fcf2"/>
    <property type="match status" value="1"/>
</dbReference>
<dbReference type="InParanoid" id="E1Z355"/>
<sequence length="424" mass="45758">MVSTRSQSVLSAEAAHGDTAASHGEVSSVAPTPRRSGRLRSSGTAATPTAEQAPPRTARTRRLRAIIEEQEQQGDVQEQQAEQQQEAAPGSQEPAKRGRRRSAAASPKSPAAGAASPAAAEEPQEEEEEQEKAGLQPLKARVALVDLLAEEMFAALNGAFGEREGGSSTSGSDEESGDAQEEGGAAARPDRQQDRAAAQADSSSSDGSDSDSEGEGRAGRDHVPRHLRWRPELTLPGMPGSSNQPAAQPGRGEPAAAAAAAMAAGVHVVRKGKQADSLHVPPPDERAAHRAARKAAPDTAGAAWFDLPATQITDEVKRDLRLLRLRGALDPKSFYKKLDSTKFPKYFQMGTVVEGAADFYSGRLTNKQRKRTFTEEIMADEQLAEMRKKRHAKLQEERQYWSKKKMGRKTSNERKKKAHHRPKH</sequence>
<accession>E1Z355</accession>
<evidence type="ECO:0000256" key="3">
    <source>
        <dbReference type="SAM" id="MobiDB-lite"/>
    </source>
</evidence>
<dbReference type="RefSeq" id="XP_005851881.1">
    <property type="nucleotide sequence ID" value="XM_005851819.1"/>
</dbReference>
<dbReference type="PANTHER" id="PTHR21686:SF12">
    <property type="entry name" value="DEOXYNUCLEOTIDYLTRANSFERASE TERMINAL-INTERACTING PROTEIN 2"/>
    <property type="match status" value="1"/>
</dbReference>
<feature type="compositionally biased region" description="Low complexity" evidence="3">
    <location>
        <begin position="245"/>
        <end position="265"/>
    </location>
</feature>
<feature type="compositionally biased region" description="Low complexity" evidence="3">
    <location>
        <begin position="195"/>
        <end position="207"/>
    </location>
</feature>
<feature type="region of interest" description="Disordered" evidence="3">
    <location>
        <begin position="388"/>
        <end position="424"/>
    </location>
</feature>
<evidence type="ECO:0000256" key="2">
    <source>
        <dbReference type="ARBA" id="ARBA00023242"/>
    </source>
</evidence>
<dbReference type="STRING" id="554065.E1Z355"/>
<feature type="compositionally biased region" description="Acidic residues" evidence="3">
    <location>
        <begin position="172"/>
        <end position="181"/>
    </location>
</feature>
<dbReference type="InterPro" id="IPR014810">
    <property type="entry name" value="Fcf2_C"/>
</dbReference>
<organism evidence="6">
    <name type="scientific">Chlorella variabilis</name>
    <name type="common">Green alga</name>
    <dbReference type="NCBI Taxonomy" id="554065"/>
    <lineage>
        <taxon>Eukaryota</taxon>
        <taxon>Viridiplantae</taxon>
        <taxon>Chlorophyta</taxon>
        <taxon>core chlorophytes</taxon>
        <taxon>Trebouxiophyceae</taxon>
        <taxon>Chlorellales</taxon>
        <taxon>Chlorellaceae</taxon>
        <taxon>Chlorella clade</taxon>
        <taxon>Chlorella</taxon>
    </lineage>
</organism>
<dbReference type="PANTHER" id="PTHR21686">
    <property type="entry name" value="DEOXYNUCLEOTIDYLTRANSFERASE TERMINAL-INTERACTING PROTEIN 2"/>
    <property type="match status" value="1"/>
</dbReference>
<feature type="region of interest" description="Disordered" evidence="3">
    <location>
        <begin position="159"/>
        <end position="295"/>
    </location>
</feature>
<keyword evidence="6" id="KW-1185">Reference proteome</keyword>
<name>E1Z355_CHLVA</name>
<dbReference type="AlphaFoldDB" id="E1Z355"/>
<dbReference type="eggNOG" id="KOG3100">
    <property type="taxonomic scope" value="Eukaryota"/>
</dbReference>
<dbReference type="EMBL" id="GL433835">
    <property type="protein sequence ID" value="EFN59779.1"/>
    <property type="molecule type" value="Genomic_DNA"/>
</dbReference>
<feature type="domain" description="Fcf2 pre-rRNA processing C-terminal" evidence="4">
    <location>
        <begin position="298"/>
        <end position="390"/>
    </location>
</feature>
<dbReference type="KEGG" id="cvr:CHLNCDRAFT_133463"/>
<keyword evidence="2" id="KW-0539">Nucleus</keyword>
<evidence type="ECO:0000313" key="5">
    <source>
        <dbReference type="EMBL" id="EFN59779.1"/>
    </source>
</evidence>
<dbReference type="GO" id="GO:0005730">
    <property type="term" value="C:nucleolus"/>
    <property type="evidence" value="ECO:0007669"/>
    <property type="project" value="UniProtKB-SubCell"/>
</dbReference>
<feature type="compositionally biased region" description="Polar residues" evidence="3">
    <location>
        <begin position="1"/>
        <end position="10"/>
    </location>
</feature>
<dbReference type="GeneID" id="17359306"/>
<feature type="compositionally biased region" description="Low complexity" evidence="3">
    <location>
        <begin position="44"/>
        <end position="57"/>
    </location>
</feature>
<evidence type="ECO:0000313" key="6">
    <source>
        <dbReference type="Proteomes" id="UP000008141"/>
    </source>
</evidence>
<dbReference type="InterPro" id="IPR039883">
    <property type="entry name" value="Fcf2/DNTTIP2"/>
</dbReference>
<feature type="compositionally biased region" description="Low complexity" evidence="3">
    <location>
        <begin position="103"/>
        <end position="121"/>
    </location>
</feature>
<evidence type="ECO:0000259" key="4">
    <source>
        <dbReference type="Pfam" id="PF08698"/>
    </source>
</evidence>
<reference evidence="5 6" key="1">
    <citation type="journal article" date="2010" name="Plant Cell">
        <title>The Chlorella variabilis NC64A genome reveals adaptation to photosymbiosis, coevolution with viruses, and cryptic sex.</title>
        <authorList>
            <person name="Blanc G."/>
            <person name="Duncan G."/>
            <person name="Agarkova I."/>
            <person name="Borodovsky M."/>
            <person name="Gurnon J."/>
            <person name="Kuo A."/>
            <person name="Lindquist E."/>
            <person name="Lucas S."/>
            <person name="Pangilinan J."/>
            <person name="Polle J."/>
            <person name="Salamov A."/>
            <person name="Terry A."/>
            <person name="Yamada T."/>
            <person name="Dunigan D.D."/>
            <person name="Grigoriev I.V."/>
            <person name="Claverie J.M."/>
            <person name="Van Etten J.L."/>
        </authorList>
    </citation>
    <scope>NUCLEOTIDE SEQUENCE [LARGE SCALE GENOMIC DNA]</scope>
    <source>
        <strain evidence="5 6">NC64A</strain>
    </source>
</reference>
<protein>
    <recommendedName>
        <fullName evidence="4">Fcf2 pre-rRNA processing C-terminal domain-containing protein</fullName>
    </recommendedName>
</protein>
<dbReference type="OrthoDB" id="427886at2759"/>
<gene>
    <name evidence="5" type="ORF">CHLNCDRAFT_133463</name>
</gene>
<dbReference type="Proteomes" id="UP000008141">
    <property type="component" value="Unassembled WGS sequence"/>
</dbReference>
<feature type="compositionally biased region" description="Basic residues" evidence="3">
    <location>
        <begin position="401"/>
        <end position="424"/>
    </location>
</feature>
<proteinExistence type="predicted"/>
<dbReference type="GO" id="GO:0006396">
    <property type="term" value="P:RNA processing"/>
    <property type="evidence" value="ECO:0007669"/>
    <property type="project" value="TreeGrafter"/>
</dbReference>
<feature type="region of interest" description="Disordered" evidence="3">
    <location>
        <begin position="1"/>
        <end position="137"/>
    </location>
</feature>
<feature type="compositionally biased region" description="Low complexity" evidence="3">
    <location>
        <begin position="73"/>
        <end position="93"/>
    </location>
</feature>
<comment type="subcellular location">
    <subcellularLocation>
        <location evidence="1">Nucleus</location>
        <location evidence="1">Nucleolus</location>
    </subcellularLocation>
</comment>
<evidence type="ECO:0000256" key="1">
    <source>
        <dbReference type="ARBA" id="ARBA00004604"/>
    </source>
</evidence>
<dbReference type="GO" id="GO:0003723">
    <property type="term" value="F:RNA binding"/>
    <property type="evidence" value="ECO:0007669"/>
    <property type="project" value="TreeGrafter"/>
</dbReference>